<dbReference type="Gene3D" id="3.90.228.10">
    <property type="match status" value="1"/>
</dbReference>
<dbReference type="AlphaFoldDB" id="A0A507AGG3"/>
<dbReference type="EMBL" id="SKBQ01000084">
    <property type="protein sequence ID" value="TPX07892.1"/>
    <property type="molecule type" value="Genomic_DNA"/>
</dbReference>
<dbReference type="RefSeq" id="XP_030989603.1">
    <property type="nucleotide sequence ID" value="XM_031133088.1"/>
</dbReference>
<dbReference type="CDD" id="cd23802">
    <property type="entry name" value="UBCc_UBE2Q"/>
    <property type="match status" value="1"/>
</dbReference>
<evidence type="ECO:0000259" key="6">
    <source>
        <dbReference type="PROSITE" id="PS50127"/>
    </source>
</evidence>
<keyword evidence="8" id="KW-1185">Reference proteome</keyword>
<evidence type="ECO:0000256" key="2">
    <source>
        <dbReference type="ARBA" id="ARBA00022679"/>
    </source>
</evidence>
<reference evidence="7 8" key="1">
    <citation type="submission" date="2019-06" db="EMBL/GenBank/DDBJ databases">
        <title>Draft genome sequence of the filamentous fungus Phialemoniopsis curvata isolated from diesel fuel.</title>
        <authorList>
            <person name="Varaljay V.A."/>
            <person name="Lyon W.J."/>
            <person name="Crouch A.L."/>
            <person name="Drake C.E."/>
            <person name="Hollomon J.M."/>
            <person name="Nadeau L.J."/>
            <person name="Nunn H.S."/>
            <person name="Stevenson B.S."/>
            <person name="Bojanowski C.L."/>
            <person name="Crookes-Goodson W.J."/>
        </authorList>
    </citation>
    <scope>NUCLEOTIDE SEQUENCE [LARGE SCALE GENOMIC DNA]</scope>
    <source>
        <strain evidence="7 8">D216</strain>
    </source>
</reference>
<evidence type="ECO:0000313" key="8">
    <source>
        <dbReference type="Proteomes" id="UP000319257"/>
    </source>
</evidence>
<accession>A0A507AGG3</accession>
<organism evidence="7 8">
    <name type="scientific">Thyridium curvatum</name>
    <dbReference type="NCBI Taxonomy" id="1093900"/>
    <lineage>
        <taxon>Eukaryota</taxon>
        <taxon>Fungi</taxon>
        <taxon>Dikarya</taxon>
        <taxon>Ascomycota</taxon>
        <taxon>Pezizomycotina</taxon>
        <taxon>Sordariomycetes</taxon>
        <taxon>Sordariomycetidae</taxon>
        <taxon>Thyridiales</taxon>
        <taxon>Thyridiaceae</taxon>
        <taxon>Thyridium</taxon>
    </lineage>
</organism>
<dbReference type="FunFam" id="3.10.110.10:FF:000107">
    <property type="entry name" value="Ubiquitin conjugating enzyme, putative"/>
    <property type="match status" value="1"/>
</dbReference>
<name>A0A507AGG3_9PEZI</name>
<comment type="caution">
    <text evidence="7">The sequence shown here is derived from an EMBL/GenBank/DDBJ whole genome shotgun (WGS) entry which is preliminary data.</text>
</comment>
<evidence type="ECO:0000256" key="4">
    <source>
        <dbReference type="ARBA" id="ARBA00023027"/>
    </source>
</evidence>
<feature type="domain" description="UBC core" evidence="6">
    <location>
        <begin position="977"/>
        <end position="1143"/>
    </location>
</feature>
<dbReference type="GeneID" id="41977914"/>
<keyword evidence="1" id="KW-0328">Glycosyltransferase</keyword>
<feature type="region of interest" description="Disordered" evidence="5">
    <location>
        <begin position="842"/>
        <end position="875"/>
    </location>
</feature>
<evidence type="ECO:0000256" key="5">
    <source>
        <dbReference type="SAM" id="MobiDB-lite"/>
    </source>
</evidence>
<dbReference type="PANTHER" id="PTHR21328">
    <property type="entry name" value="POLY ADP-RIBOSE POLYMERASE FAMILY, MEMBER PARP"/>
    <property type="match status" value="1"/>
</dbReference>
<dbReference type="InterPro" id="IPR012317">
    <property type="entry name" value="Poly(ADP-ribose)pol_cat_dom"/>
</dbReference>
<proteinExistence type="predicted"/>
<protein>
    <recommendedName>
        <fullName evidence="6">UBC core domain-containing protein</fullName>
    </recommendedName>
</protein>
<keyword evidence="3" id="KW-0548">Nucleotidyltransferase</keyword>
<dbReference type="OrthoDB" id="109543at2759"/>
<evidence type="ECO:0000256" key="1">
    <source>
        <dbReference type="ARBA" id="ARBA00022676"/>
    </source>
</evidence>
<dbReference type="Gene3D" id="3.10.110.10">
    <property type="entry name" value="Ubiquitin Conjugating Enzyme"/>
    <property type="match status" value="1"/>
</dbReference>
<feature type="compositionally biased region" description="Polar residues" evidence="5">
    <location>
        <begin position="856"/>
        <end position="865"/>
    </location>
</feature>
<dbReference type="SUPFAM" id="SSF54495">
    <property type="entry name" value="UBC-like"/>
    <property type="match status" value="1"/>
</dbReference>
<dbReference type="GO" id="GO:0016779">
    <property type="term" value="F:nucleotidyltransferase activity"/>
    <property type="evidence" value="ECO:0007669"/>
    <property type="project" value="UniProtKB-KW"/>
</dbReference>
<feature type="compositionally biased region" description="Acidic residues" evidence="5">
    <location>
        <begin position="122"/>
        <end position="146"/>
    </location>
</feature>
<dbReference type="Proteomes" id="UP000319257">
    <property type="component" value="Unassembled WGS sequence"/>
</dbReference>
<feature type="region of interest" description="Disordered" evidence="5">
    <location>
        <begin position="904"/>
        <end position="964"/>
    </location>
</feature>
<dbReference type="InterPro" id="IPR016135">
    <property type="entry name" value="UBQ-conjugating_enzyme/RWD"/>
</dbReference>
<dbReference type="Pfam" id="PF00179">
    <property type="entry name" value="UQ_con"/>
    <property type="match status" value="1"/>
</dbReference>
<feature type="compositionally biased region" description="Acidic residues" evidence="5">
    <location>
        <begin position="925"/>
        <end position="939"/>
    </location>
</feature>
<evidence type="ECO:0000313" key="7">
    <source>
        <dbReference type="EMBL" id="TPX07892.1"/>
    </source>
</evidence>
<keyword evidence="4" id="KW-0520">NAD</keyword>
<dbReference type="GO" id="GO:0003950">
    <property type="term" value="F:NAD+ poly-ADP-ribosyltransferase activity"/>
    <property type="evidence" value="ECO:0007669"/>
    <property type="project" value="InterPro"/>
</dbReference>
<feature type="region of interest" description="Disordered" evidence="5">
    <location>
        <begin position="111"/>
        <end position="158"/>
    </location>
</feature>
<sequence>MTLKQFNADLAAAVSKVKAKHFDRIISLRKGESDGELSITYENENLKTPLRIQVLIPNISEYPKKASFLIFTENEDIPAALAATLARLQDQSTGLDVDAMIITLSRSLTRDLQTGGPASDDAASDTEEDYNYGSDDDDYDEDDGDDLFGIHQDDPGDLDAQAEKLHPRLKQDLRTARQHGYKVGIIQSAPTNNIVSISVRASKFKLPEGTLEVWGIRPEEYVVLLIHQTGPYLTLEDIVHPKPYPERRAHFRIGKCAHYKPSFMEALRAFHSPTDDNSPASGANEGEAKLKKIFISNSLDQFLAEGLLNLIKIRDIEGISWDQANEVLLNFQIGTDTAHTNITTTPCKTDPAFAGTETPQRFRHDHLGDEKDGQRSWPLVAMQFAMRYLLACTRYCLRCHRRVQGDIETLKPYVCSNPLCLFQYLSMGLGPSAEHEIRSQPKVVDLLVSFCYTGLTANRSAANPVSCGIREFPVGLHLRVPDIRPKPEGPFLEGTITDDFQTFKFQVAAEHLDRFIPKQWVAIRLNTPPGELGPLTPVLTPVPTPVPGKEPTHRAEAGDLVHCQIESIDYLNQRIHLEPGIDTGSWSSPRADAHKAAKGQACLLPYVQEFDQLGQGAKRLMMAHLLATLPSISDIKKFLDQNPLSKVKDMPRISPAAMSLLNWIIASNRSCIFETGNPELPGNNSSAPASGGIIPGMEGWVQFRFLQGSPDKESLFQNARESVRRSKHLTCPSIFAWHGSALPNWHSIVRTGLNYAETHNGRAYGHGVYFSSVFGTSLSYTRSSQLSFGIWPNSDLRIVAAISLNEIVNSPGDFVSTSPHLVVSQPNWHMCRFLFVKSEETPEEKAAQKNPPEGHQYSQPYSNYPSHPGNARDTKYLQQDPSRTAIDPLGHPLNIPLAALPSYHHEKSQTSPEVIDVSDNSSDEHDSDTELLASEDDESPPSLSTDTSKTDFRPGTLDLGSLPRLQPPQWSSQLGLKKITFQVSQLQTLQSRTPLHELGWYIDFDQLDNMYQWIVELHSFDPSLPLAADLKMAGLTSVVCEIRFGEQYPYTPPFVRVIRPRFLPFMQGGGGHVTAGGAMCMELLTNSGWTPISSIESVLLQVRMAIMSTDPKPARLDRSAMSGARTDYGIREAVNAYTRSARTHGWTVPEDIEKMVTGFSAARSGA</sequence>
<gene>
    <name evidence="7" type="ORF">E0L32_010467</name>
</gene>
<dbReference type="InterPro" id="IPR051838">
    <property type="entry name" value="ARTD_PARP"/>
</dbReference>
<keyword evidence="2" id="KW-0808">Transferase</keyword>
<dbReference type="InterPro" id="IPR000608">
    <property type="entry name" value="UBC"/>
</dbReference>
<dbReference type="PROSITE" id="PS50127">
    <property type="entry name" value="UBC_2"/>
    <property type="match status" value="1"/>
</dbReference>
<dbReference type="SUPFAM" id="SSF56399">
    <property type="entry name" value="ADP-ribosylation"/>
    <property type="match status" value="1"/>
</dbReference>
<dbReference type="STRING" id="1093900.A0A507AGG3"/>
<evidence type="ECO:0000256" key="3">
    <source>
        <dbReference type="ARBA" id="ARBA00022695"/>
    </source>
</evidence>
<dbReference type="Pfam" id="PF00644">
    <property type="entry name" value="PARP"/>
    <property type="match status" value="1"/>
</dbReference>
<dbReference type="InParanoid" id="A0A507AGG3"/>